<organism evidence="9 10">
    <name type="scientific">Nicrophorus vespilloides</name>
    <name type="common">Boreal carrion beetle</name>
    <dbReference type="NCBI Taxonomy" id="110193"/>
    <lineage>
        <taxon>Eukaryota</taxon>
        <taxon>Metazoa</taxon>
        <taxon>Ecdysozoa</taxon>
        <taxon>Arthropoda</taxon>
        <taxon>Hexapoda</taxon>
        <taxon>Insecta</taxon>
        <taxon>Pterygota</taxon>
        <taxon>Neoptera</taxon>
        <taxon>Endopterygota</taxon>
        <taxon>Coleoptera</taxon>
        <taxon>Polyphaga</taxon>
        <taxon>Staphyliniformia</taxon>
        <taxon>Silphidae</taxon>
        <taxon>Nicrophorinae</taxon>
        <taxon>Nicrophorus</taxon>
    </lineage>
</organism>
<evidence type="ECO:0000256" key="7">
    <source>
        <dbReference type="ARBA" id="ARBA00023136"/>
    </source>
</evidence>
<dbReference type="EC" id="2.4.1.-" evidence="8"/>
<dbReference type="PANTHER" id="PTHR22760">
    <property type="entry name" value="GLYCOSYLTRANSFERASE"/>
    <property type="match status" value="1"/>
</dbReference>
<feature type="transmembrane region" description="Helical" evidence="8">
    <location>
        <begin position="5"/>
        <end position="26"/>
    </location>
</feature>
<dbReference type="Pfam" id="PF03901">
    <property type="entry name" value="Glyco_transf_22"/>
    <property type="match status" value="1"/>
</dbReference>
<evidence type="ECO:0000313" key="9">
    <source>
        <dbReference type="Proteomes" id="UP000695000"/>
    </source>
</evidence>
<keyword evidence="6 8" id="KW-1133">Transmembrane helix</keyword>
<keyword evidence="5 8" id="KW-0256">Endoplasmic reticulum</keyword>
<evidence type="ECO:0000256" key="1">
    <source>
        <dbReference type="ARBA" id="ARBA00004477"/>
    </source>
</evidence>
<dbReference type="Proteomes" id="UP000695000">
    <property type="component" value="Unplaced"/>
</dbReference>
<evidence type="ECO:0000256" key="2">
    <source>
        <dbReference type="ARBA" id="ARBA00022676"/>
    </source>
</evidence>
<feature type="transmembrane region" description="Helical" evidence="8">
    <location>
        <begin position="156"/>
        <end position="184"/>
    </location>
</feature>
<evidence type="ECO:0000256" key="4">
    <source>
        <dbReference type="ARBA" id="ARBA00022692"/>
    </source>
</evidence>
<feature type="transmembrane region" description="Helical" evidence="8">
    <location>
        <begin position="329"/>
        <end position="349"/>
    </location>
</feature>
<protein>
    <recommendedName>
        <fullName evidence="8">Mannosyltransferase</fullName>
        <ecNumber evidence="8">2.4.1.-</ecNumber>
    </recommendedName>
</protein>
<evidence type="ECO:0000256" key="8">
    <source>
        <dbReference type="RuleBase" id="RU363075"/>
    </source>
</evidence>
<feature type="transmembrane region" description="Helical" evidence="8">
    <location>
        <begin position="280"/>
        <end position="299"/>
    </location>
</feature>
<feature type="transmembrane region" description="Helical" evidence="8">
    <location>
        <begin position="243"/>
        <end position="268"/>
    </location>
</feature>
<keyword evidence="2 8" id="KW-0328">Glycosyltransferase</keyword>
<gene>
    <name evidence="10" type="primary">LOC108568197</name>
</gene>
<dbReference type="InterPro" id="IPR005599">
    <property type="entry name" value="GPI_mannosylTrfase"/>
</dbReference>
<name>A0ABM1NCT1_NICVS</name>
<feature type="transmembrane region" description="Helical" evidence="8">
    <location>
        <begin position="196"/>
        <end position="223"/>
    </location>
</feature>
<keyword evidence="4 8" id="KW-0812">Transmembrane</keyword>
<proteinExistence type="inferred from homology"/>
<keyword evidence="9" id="KW-1185">Reference proteome</keyword>
<dbReference type="RefSeq" id="XP_017784631.1">
    <property type="nucleotide sequence ID" value="XM_017929142.1"/>
</dbReference>
<evidence type="ECO:0000256" key="6">
    <source>
        <dbReference type="ARBA" id="ARBA00022989"/>
    </source>
</evidence>
<dbReference type="PANTHER" id="PTHR22760:SF4">
    <property type="entry name" value="GPI MANNOSYLTRANSFERASE 3"/>
    <property type="match status" value="1"/>
</dbReference>
<evidence type="ECO:0000256" key="5">
    <source>
        <dbReference type="ARBA" id="ARBA00022824"/>
    </source>
</evidence>
<comment type="subcellular location">
    <subcellularLocation>
        <location evidence="1 8">Endoplasmic reticulum membrane</location>
        <topology evidence="1 8">Multi-pass membrane protein</topology>
    </subcellularLocation>
</comment>
<accession>A0ABM1NCT1</accession>
<keyword evidence="3" id="KW-0808">Transferase</keyword>
<evidence type="ECO:0000313" key="10">
    <source>
        <dbReference type="RefSeq" id="XP_017784631.1"/>
    </source>
</evidence>
<dbReference type="GeneID" id="108568197"/>
<comment type="similarity">
    <text evidence="8">Belongs to the glycosyltransferase 22 family.</text>
</comment>
<sequence>MMNNLLAVVIFLAIRWLSVFFVNTWFVPDEYWQSLEVAHKLVYGYGYLTWEWTHGIRSYIHPLIIALFYKFFNLIQLDSAQLLILLPRFLQATLSTYSDYCFWKWCGKTKWSMFCIGSSWFWFYTGSRTLINTLETNLTIIALSKFSFKENSSLKFLWIVGLVCALRPTGALVWIPLCLYNILSNGKSLKEVLTKYILIGLAVFGASVAIDSAAHGSLLISQWEFLKMNVLNNVGVWYGTHPWHWYLSQGIPAILGIQILPFIIAVVHILKNRRNYPEELILLGTVCFVTAIYSCLGHKEFRFLLPVLPIMLKISAQYLSNWSRKASDAIVWVVAIVILIGNVVPAVYWGRVHQKGTLEVMQPLRDLALKDPKDASILFLMPCHSTPLYSHLHVNVTARFLTCNPNLNNVDGYVDEADYFYKSPSTWMRNNYPPSKRLPKYIVAFDNLETSISDVLSRYKPISRVQHTYGVTPGDDRVGKYVVVHELLKSHIDNTRDV</sequence>
<dbReference type="GO" id="GO:0016757">
    <property type="term" value="F:glycosyltransferase activity"/>
    <property type="evidence" value="ECO:0007669"/>
    <property type="project" value="UniProtKB-KW"/>
</dbReference>
<keyword evidence="7 8" id="KW-0472">Membrane</keyword>
<evidence type="ECO:0000256" key="3">
    <source>
        <dbReference type="ARBA" id="ARBA00022679"/>
    </source>
</evidence>
<reference evidence="10" key="1">
    <citation type="submission" date="2025-08" db="UniProtKB">
        <authorList>
            <consortium name="RefSeq"/>
        </authorList>
    </citation>
    <scope>IDENTIFICATION</scope>
    <source>
        <tissue evidence="10">Whole Larva</tissue>
    </source>
</reference>